<keyword evidence="2 4" id="KW-0238">DNA-binding</keyword>
<keyword evidence="3" id="KW-0804">Transcription</keyword>
<evidence type="ECO:0000256" key="2">
    <source>
        <dbReference type="ARBA" id="ARBA00023125"/>
    </source>
</evidence>
<dbReference type="PANTHER" id="PTHR47506">
    <property type="entry name" value="TRANSCRIPTIONAL REGULATORY PROTEIN"/>
    <property type="match status" value="1"/>
</dbReference>
<feature type="DNA-binding region" description="H-T-H motif" evidence="4">
    <location>
        <begin position="47"/>
        <end position="66"/>
    </location>
</feature>
<evidence type="ECO:0000256" key="1">
    <source>
        <dbReference type="ARBA" id="ARBA00023015"/>
    </source>
</evidence>
<dbReference type="Gene3D" id="1.10.357.10">
    <property type="entry name" value="Tetracycline Repressor, domain 2"/>
    <property type="match status" value="1"/>
</dbReference>
<feature type="compositionally biased region" description="Low complexity" evidence="5">
    <location>
        <begin position="1"/>
        <end position="23"/>
    </location>
</feature>
<evidence type="ECO:0000313" key="7">
    <source>
        <dbReference type="EMBL" id="SBV26934.1"/>
    </source>
</evidence>
<dbReference type="Gene3D" id="1.10.10.60">
    <property type="entry name" value="Homeodomain-like"/>
    <property type="match status" value="1"/>
</dbReference>
<dbReference type="InterPro" id="IPR009057">
    <property type="entry name" value="Homeodomain-like_sf"/>
</dbReference>
<dbReference type="Proteomes" id="UP000199393">
    <property type="component" value="Chromosome I"/>
</dbReference>
<gene>
    <name evidence="7" type="ORF">GA0070620_2431</name>
</gene>
<dbReference type="Pfam" id="PF00440">
    <property type="entry name" value="TetR_N"/>
    <property type="match status" value="1"/>
</dbReference>
<feature type="domain" description="HTH tetR-type" evidence="6">
    <location>
        <begin position="24"/>
        <end position="84"/>
    </location>
</feature>
<evidence type="ECO:0000256" key="3">
    <source>
        <dbReference type="ARBA" id="ARBA00023163"/>
    </source>
</evidence>
<evidence type="ECO:0000259" key="6">
    <source>
        <dbReference type="PROSITE" id="PS50977"/>
    </source>
</evidence>
<feature type="region of interest" description="Disordered" evidence="5">
    <location>
        <begin position="1"/>
        <end position="24"/>
    </location>
</feature>
<dbReference type="PRINTS" id="PR00455">
    <property type="entry name" value="HTHTETR"/>
</dbReference>
<dbReference type="AlphaFoldDB" id="A0A1C3N2Y2"/>
<protein>
    <submittedName>
        <fullName evidence="7">Transcriptional regulator, TetR family</fullName>
    </submittedName>
</protein>
<sequence>MTPVDTAPAGGAPPAAPRLTAAGRRTRDRIVRTAADLMFRKGVAGTSIPDVQQAASVSASQIYHYFGDKSELVRAVIRHQLERTLDGQRPLLERLDSIEALRAWCAAAVEVQEQRGCTGGCAVGSLASELAESCEAMRGDLVAAFDRWEAPIRDGLRRMRQNGTLTAEADVDRLATAMLAAIQGGLLLTQVRRSTEPFRAATDAAIGYIETFTA</sequence>
<proteinExistence type="predicted"/>
<keyword evidence="8" id="KW-1185">Reference proteome</keyword>
<dbReference type="InterPro" id="IPR054156">
    <property type="entry name" value="YxaF_TetR_C"/>
</dbReference>
<dbReference type="PROSITE" id="PS50977">
    <property type="entry name" value="HTH_TETR_2"/>
    <property type="match status" value="1"/>
</dbReference>
<dbReference type="EMBL" id="LT598496">
    <property type="protein sequence ID" value="SBV26934.1"/>
    <property type="molecule type" value="Genomic_DNA"/>
</dbReference>
<dbReference type="STRING" id="307121.GA0070620_2431"/>
<organism evidence="7 8">
    <name type="scientific">Micromonospora krabiensis</name>
    <dbReference type="NCBI Taxonomy" id="307121"/>
    <lineage>
        <taxon>Bacteria</taxon>
        <taxon>Bacillati</taxon>
        <taxon>Actinomycetota</taxon>
        <taxon>Actinomycetes</taxon>
        <taxon>Micromonosporales</taxon>
        <taxon>Micromonosporaceae</taxon>
        <taxon>Micromonospora</taxon>
    </lineage>
</organism>
<dbReference type="PANTHER" id="PTHR47506:SF1">
    <property type="entry name" value="HTH-TYPE TRANSCRIPTIONAL REGULATOR YJDC"/>
    <property type="match status" value="1"/>
</dbReference>
<dbReference type="InterPro" id="IPR036271">
    <property type="entry name" value="Tet_transcr_reg_TetR-rel_C_sf"/>
</dbReference>
<dbReference type="SUPFAM" id="SSF46689">
    <property type="entry name" value="Homeodomain-like"/>
    <property type="match status" value="1"/>
</dbReference>
<accession>A0A1C3N2Y2</accession>
<evidence type="ECO:0000256" key="4">
    <source>
        <dbReference type="PROSITE-ProRule" id="PRU00335"/>
    </source>
</evidence>
<keyword evidence="1" id="KW-0805">Transcription regulation</keyword>
<dbReference type="SUPFAM" id="SSF48498">
    <property type="entry name" value="Tetracyclin repressor-like, C-terminal domain"/>
    <property type="match status" value="1"/>
</dbReference>
<dbReference type="GO" id="GO:0003677">
    <property type="term" value="F:DNA binding"/>
    <property type="evidence" value="ECO:0007669"/>
    <property type="project" value="UniProtKB-UniRule"/>
</dbReference>
<dbReference type="Pfam" id="PF21993">
    <property type="entry name" value="TetR_C_13_2"/>
    <property type="match status" value="1"/>
</dbReference>
<reference evidence="8" key="1">
    <citation type="submission" date="2016-06" db="EMBL/GenBank/DDBJ databases">
        <authorList>
            <person name="Varghese N."/>
        </authorList>
    </citation>
    <scope>NUCLEOTIDE SEQUENCE [LARGE SCALE GENOMIC DNA]</scope>
    <source>
        <strain evidence="8">DSM 45344</strain>
    </source>
</reference>
<evidence type="ECO:0000313" key="8">
    <source>
        <dbReference type="Proteomes" id="UP000199393"/>
    </source>
</evidence>
<dbReference type="OrthoDB" id="3827407at2"/>
<dbReference type="InterPro" id="IPR001647">
    <property type="entry name" value="HTH_TetR"/>
</dbReference>
<dbReference type="RefSeq" id="WP_091590134.1">
    <property type="nucleotide sequence ID" value="NZ_JBHRWG010000003.1"/>
</dbReference>
<name>A0A1C3N2Y2_9ACTN</name>
<evidence type="ECO:0000256" key="5">
    <source>
        <dbReference type="SAM" id="MobiDB-lite"/>
    </source>
</evidence>